<keyword evidence="1" id="KW-0812">Transmembrane</keyword>
<sequence length="61" mass="6466">MPVMAAWLVEHFVWVALALVVVLVGLKFLIGGLMKRLMDASAAAEAAAKHNPGDGPGPDRR</sequence>
<protein>
    <submittedName>
        <fullName evidence="2">Uncharacterized protein</fullName>
    </submittedName>
</protein>
<dbReference type="Proteomes" id="UP000010809">
    <property type="component" value="Chromosome"/>
</dbReference>
<dbReference type="HOGENOM" id="CLU_2995276_0_0_6"/>
<keyword evidence="1" id="KW-1133">Transmembrane helix</keyword>
<keyword evidence="3" id="KW-1185">Reference proteome</keyword>
<proteinExistence type="predicted"/>
<name>L0DWN3_THIND</name>
<organism evidence="2 3">
    <name type="scientific">Thioalkalivibrio nitratireducens (strain DSM 14787 / UNIQEM 213 / ALEN2)</name>
    <dbReference type="NCBI Taxonomy" id="1255043"/>
    <lineage>
        <taxon>Bacteria</taxon>
        <taxon>Pseudomonadati</taxon>
        <taxon>Pseudomonadota</taxon>
        <taxon>Gammaproteobacteria</taxon>
        <taxon>Chromatiales</taxon>
        <taxon>Ectothiorhodospiraceae</taxon>
        <taxon>Thioalkalivibrio</taxon>
    </lineage>
</organism>
<dbReference type="AlphaFoldDB" id="L0DWN3"/>
<dbReference type="EMBL" id="CP003989">
    <property type="protein sequence ID" value="AGA33448.1"/>
    <property type="molecule type" value="Genomic_DNA"/>
</dbReference>
<dbReference type="KEGG" id="tni:TVNIR_1786"/>
<dbReference type="STRING" id="1255043.TVNIR_1786"/>
<accession>L0DWN3</accession>
<gene>
    <name evidence="2" type="ordered locus">TVNIR_1786</name>
</gene>
<reference evidence="2" key="1">
    <citation type="submission" date="2015-12" db="EMBL/GenBank/DDBJ databases">
        <authorList>
            <person name="Tikhonova T.V."/>
            <person name="Pavlov A.R."/>
            <person name="Beletsky A.V."/>
            <person name="Mardanov A.V."/>
            <person name="Sorokin D.Y."/>
            <person name="Ravin N.V."/>
            <person name="Popov V.O."/>
        </authorList>
    </citation>
    <scope>NUCLEOTIDE SEQUENCE</scope>
    <source>
        <strain evidence="2">DSM 14787</strain>
    </source>
</reference>
<evidence type="ECO:0000313" key="3">
    <source>
        <dbReference type="Proteomes" id="UP000010809"/>
    </source>
</evidence>
<evidence type="ECO:0000313" key="2">
    <source>
        <dbReference type="EMBL" id="AGA33448.1"/>
    </source>
</evidence>
<evidence type="ECO:0000256" key="1">
    <source>
        <dbReference type="SAM" id="Phobius"/>
    </source>
</evidence>
<keyword evidence="1" id="KW-0472">Membrane</keyword>
<dbReference type="PATRIC" id="fig|1255043.3.peg.1808"/>
<feature type="transmembrane region" description="Helical" evidence="1">
    <location>
        <begin position="12"/>
        <end position="30"/>
    </location>
</feature>